<dbReference type="Proteomes" id="UP000094819">
    <property type="component" value="Unassembled WGS sequence"/>
</dbReference>
<sequence length="184" mass="20214">MAYLGTLPSGELVPVLSSAVSAPLIRLISLLVRLSTSAYNNGLPATDFTLKIGGRGAELIDVSQFFGIADPEVEKHNFTYYEDLFAEEEEAVTPANVLLKSYRNIQLHNPGQYDVEICYNNGMITKASWEVLPLAQEKKAKNVIFFVGDGMAGSMLSAARLLGHKTINGKYQTKLKLDEARVFL</sequence>
<gene>
    <name evidence="1" type="ORF">L198_01862</name>
</gene>
<dbReference type="InterPro" id="IPR017850">
    <property type="entry name" value="Alkaline_phosphatase_core_sf"/>
</dbReference>
<organism evidence="1 2">
    <name type="scientific">Cryptococcus wingfieldii CBS 7118</name>
    <dbReference type="NCBI Taxonomy" id="1295528"/>
    <lineage>
        <taxon>Eukaryota</taxon>
        <taxon>Fungi</taxon>
        <taxon>Dikarya</taxon>
        <taxon>Basidiomycota</taxon>
        <taxon>Agaricomycotina</taxon>
        <taxon>Tremellomycetes</taxon>
        <taxon>Tremellales</taxon>
        <taxon>Cryptococcaceae</taxon>
        <taxon>Cryptococcus</taxon>
    </lineage>
</organism>
<dbReference type="EMBL" id="AWGH01000004">
    <property type="protein sequence ID" value="ODO05173.1"/>
    <property type="molecule type" value="Genomic_DNA"/>
</dbReference>
<accession>A0A1E3JWJ8</accession>
<proteinExistence type="predicted"/>
<dbReference type="Gene3D" id="3.40.720.10">
    <property type="entry name" value="Alkaline Phosphatase, subunit A"/>
    <property type="match status" value="1"/>
</dbReference>
<protein>
    <submittedName>
        <fullName evidence="1">Uncharacterized protein</fullName>
    </submittedName>
</protein>
<dbReference type="AlphaFoldDB" id="A0A1E3JWJ8"/>
<dbReference type="GeneID" id="30191075"/>
<dbReference type="SUPFAM" id="SSF53649">
    <property type="entry name" value="Alkaline phosphatase-like"/>
    <property type="match status" value="1"/>
</dbReference>
<name>A0A1E3JWJ8_9TREE</name>
<evidence type="ECO:0000313" key="2">
    <source>
        <dbReference type="Proteomes" id="UP000094819"/>
    </source>
</evidence>
<dbReference type="OrthoDB" id="5818554at2759"/>
<dbReference type="RefSeq" id="XP_019033828.1">
    <property type="nucleotide sequence ID" value="XM_019174021.1"/>
</dbReference>
<evidence type="ECO:0000313" key="1">
    <source>
        <dbReference type="EMBL" id="ODO05173.1"/>
    </source>
</evidence>
<keyword evidence="2" id="KW-1185">Reference proteome</keyword>
<comment type="caution">
    <text evidence="1">The sequence shown here is derived from an EMBL/GenBank/DDBJ whole genome shotgun (WGS) entry which is preliminary data.</text>
</comment>
<reference evidence="1 2" key="1">
    <citation type="submission" date="2016-06" db="EMBL/GenBank/DDBJ databases">
        <title>Evolution of pathogenesis and genome organization in the Tremellales.</title>
        <authorList>
            <person name="Cuomo C."/>
            <person name="Litvintseva A."/>
            <person name="Heitman J."/>
            <person name="Chen Y."/>
            <person name="Sun S."/>
            <person name="Springer D."/>
            <person name="Dromer F."/>
            <person name="Young S."/>
            <person name="Zeng Q."/>
            <person name="Chapman S."/>
            <person name="Gujja S."/>
            <person name="Saif S."/>
            <person name="Birren B."/>
        </authorList>
    </citation>
    <scope>NUCLEOTIDE SEQUENCE [LARGE SCALE GENOMIC DNA]</scope>
    <source>
        <strain evidence="1 2">CBS 7118</strain>
    </source>
</reference>